<dbReference type="PANTHER" id="PTHR46244">
    <property type="entry name" value="PHOSPHOENOLPYRUVATE-PROTEIN PHOSPHOTRANSFERASE"/>
    <property type="match status" value="1"/>
</dbReference>
<feature type="binding site" evidence="19">
    <location>
        <position position="333"/>
    </location>
    <ligand>
        <name>phosphoenolpyruvate</name>
        <dbReference type="ChEBI" id="CHEBI:58702"/>
    </ligand>
</feature>
<feature type="active site" description="Proton donor" evidence="18">
    <location>
        <position position="503"/>
    </location>
</feature>
<evidence type="ECO:0000313" key="24">
    <source>
        <dbReference type="EMBL" id="RIE05966.1"/>
    </source>
</evidence>
<evidence type="ECO:0000256" key="19">
    <source>
        <dbReference type="PIRSR" id="PIRSR000732-2"/>
    </source>
</evidence>
<dbReference type="PROSITE" id="PS00742">
    <property type="entry name" value="PEP_ENZYMES_2"/>
    <property type="match status" value="1"/>
</dbReference>
<dbReference type="GO" id="GO:0009401">
    <property type="term" value="P:phosphoenolpyruvate-dependent sugar phosphotransferase system"/>
    <property type="evidence" value="ECO:0007669"/>
    <property type="project" value="UniProtKB-KW"/>
</dbReference>
<comment type="similarity">
    <text evidence="5 17">Belongs to the PEP-utilizing enzyme family.</text>
</comment>
<evidence type="ECO:0000256" key="4">
    <source>
        <dbReference type="ARBA" id="ARBA00004496"/>
    </source>
</evidence>
<dbReference type="SUPFAM" id="SSF47831">
    <property type="entry name" value="Enzyme I of the PEP:sugar phosphotransferase system HPr-binding (sub)domain"/>
    <property type="match status" value="1"/>
</dbReference>
<evidence type="ECO:0000256" key="17">
    <source>
        <dbReference type="PIRNR" id="PIRNR000732"/>
    </source>
</evidence>
<dbReference type="PANTHER" id="PTHR46244:SF3">
    <property type="entry name" value="PHOSPHOENOLPYRUVATE-PROTEIN PHOSPHOTRANSFERASE"/>
    <property type="match status" value="1"/>
</dbReference>
<dbReference type="NCBIfam" id="TIGR01417">
    <property type="entry name" value="PTS_I_fam"/>
    <property type="match status" value="1"/>
</dbReference>
<dbReference type="InterPro" id="IPR036618">
    <property type="entry name" value="PtsI_HPr-bd_sf"/>
</dbReference>
<feature type="binding site" evidence="19">
    <location>
        <position position="297"/>
    </location>
    <ligand>
        <name>phosphoenolpyruvate</name>
        <dbReference type="ChEBI" id="CHEBI:58702"/>
    </ligand>
</feature>
<feature type="domain" description="Phosphotransferase system enzyme I N-terminal" evidence="23">
    <location>
        <begin position="5"/>
        <end position="127"/>
    </location>
</feature>
<dbReference type="InterPro" id="IPR006318">
    <property type="entry name" value="PTS_EI-like"/>
</dbReference>
<evidence type="ECO:0000256" key="1">
    <source>
        <dbReference type="ARBA" id="ARBA00000683"/>
    </source>
</evidence>
<evidence type="ECO:0000256" key="3">
    <source>
        <dbReference type="ARBA" id="ARBA00002728"/>
    </source>
</evidence>
<dbReference type="SUPFAM" id="SSF52009">
    <property type="entry name" value="Phosphohistidine domain"/>
    <property type="match status" value="1"/>
</dbReference>
<dbReference type="GO" id="GO:0016301">
    <property type="term" value="F:kinase activity"/>
    <property type="evidence" value="ECO:0007669"/>
    <property type="project" value="UniProtKB-KW"/>
</dbReference>
<comment type="subcellular location">
    <subcellularLocation>
        <location evidence="4 17">Cytoplasm</location>
    </subcellularLocation>
</comment>
<dbReference type="InterPro" id="IPR000121">
    <property type="entry name" value="PEP_util_C"/>
</dbReference>
<dbReference type="Gene3D" id="1.10.274.10">
    <property type="entry name" value="PtsI, HPr-binding domain"/>
    <property type="match status" value="1"/>
</dbReference>
<evidence type="ECO:0000256" key="18">
    <source>
        <dbReference type="PIRSR" id="PIRSR000732-1"/>
    </source>
</evidence>
<dbReference type="PIRSF" id="PIRSF000732">
    <property type="entry name" value="PTS_enzyme_I"/>
    <property type="match status" value="1"/>
</dbReference>
<dbReference type="Proteomes" id="UP000266328">
    <property type="component" value="Unassembled WGS sequence"/>
</dbReference>
<name>A0A398CRD2_9BACT</name>
<organism evidence="24 25">
    <name type="scientific">Candidatus Cryosericum terrychapinii</name>
    <dbReference type="NCBI Taxonomy" id="2290919"/>
    <lineage>
        <taxon>Bacteria</taxon>
        <taxon>Pseudomonadati</taxon>
        <taxon>Caldisericota/Cryosericota group</taxon>
        <taxon>Candidatus Cryosericota</taxon>
        <taxon>Candidatus Cryosericia</taxon>
        <taxon>Candidatus Cryosericales</taxon>
        <taxon>Candidatus Cryosericaceae</taxon>
        <taxon>Candidatus Cryosericum</taxon>
    </lineage>
</organism>
<evidence type="ECO:0000256" key="13">
    <source>
        <dbReference type="ARBA" id="ARBA00022723"/>
    </source>
</evidence>
<dbReference type="Gene3D" id="3.20.20.60">
    <property type="entry name" value="Phosphoenolpyruvate-binding domains"/>
    <property type="match status" value="1"/>
</dbReference>
<dbReference type="GO" id="GO:0046872">
    <property type="term" value="F:metal ion binding"/>
    <property type="evidence" value="ECO:0007669"/>
    <property type="project" value="UniProtKB-KW"/>
</dbReference>
<keyword evidence="8 17" id="KW-0813">Transport</keyword>
<evidence type="ECO:0000256" key="6">
    <source>
        <dbReference type="ARBA" id="ARBA00012232"/>
    </source>
</evidence>
<evidence type="ECO:0000313" key="25">
    <source>
        <dbReference type="Proteomes" id="UP000266328"/>
    </source>
</evidence>
<dbReference type="InterPro" id="IPR040442">
    <property type="entry name" value="Pyrv_kinase-like_dom_sf"/>
</dbReference>
<evidence type="ECO:0000256" key="9">
    <source>
        <dbReference type="ARBA" id="ARBA00022490"/>
    </source>
</evidence>
<evidence type="ECO:0000256" key="15">
    <source>
        <dbReference type="ARBA" id="ARBA00022842"/>
    </source>
</evidence>
<evidence type="ECO:0000256" key="20">
    <source>
        <dbReference type="PIRSR" id="PIRSR000732-3"/>
    </source>
</evidence>
<dbReference type="EC" id="2.7.3.9" evidence="6 17"/>
<reference evidence="24 25" key="1">
    <citation type="submission" date="2018-09" db="EMBL/GenBank/DDBJ databases">
        <title>Discovery and Ecogenomic Context for Candidatus Cryosericales, a Global Caldiserica Order Active in Thawing Permafrost.</title>
        <authorList>
            <person name="Martinez M.A."/>
            <person name="Woodcroft B.J."/>
            <person name="Ignacio Espinoza J.C."/>
            <person name="Zayed A."/>
            <person name="Singleton C.M."/>
            <person name="Boyd J."/>
            <person name="Li Y.-F."/>
            <person name="Purvine S."/>
            <person name="Maughan H."/>
            <person name="Hodgkins S.B."/>
            <person name="Anderson D."/>
            <person name="Sederholm M."/>
            <person name="Temperton B."/>
            <person name="Saleska S.R."/>
            <person name="Tyson G.W."/>
            <person name="Rich V.I."/>
        </authorList>
    </citation>
    <scope>NUCLEOTIDE SEQUENCE [LARGE SCALE GENOMIC DNA]</scope>
    <source>
        <strain evidence="24 25">SMC7</strain>
    </source>
</reference>
<keyword evidence="11 17" id="KW-0808">Transferase</keyword>
<evidence type="ECO:0000259" key="21">
    <source>
        <dbReference type="Pfam" id="PF00391"/>
    </source>
</evidence>
<accession>A0A398CRD2</accession>
<comment type="cofactor">
    <cofactor evidence="2 17 20">
        <name>Mg(2+)</name>
        <dbReference type="ChEBI" id="CHEBI:18420"/>
    </cofactor>
</comment>
<evidence type="ECO:0000256" key="7">
    <source>
        <dbReference type="ARBA" id="ARBA00016544"/>
    </source>
</evidence>
<dbReference type="InterPro" id="IPR023151">
    <property type="entry name" value="PEP_util_CS"/>
</dbReference>
<dbReference type="Gene3D" id="3.50.30.10">
    <property type="entry name" value="Phosphohistidine domain"/>
    <property type="match status" value="1"/>
</dbReference>
<dbReference type="PRINTS" id="PR01736">
    <property type="entry name" value="PHPHTRNFRASE"/>
</dbReference>
<keyword evidence="12 17" id="KW-0598">Phosphotransferase system</keyword>
<evidence type="ECO:0000256" key="2">
    <source>
        <dbReference type="ARBA" id="ARBA00001946"/>
    </source>
</evidence>
<dbReference type="InterPro" id="IPR024692">
    <property type="entry name" value="PTS_EI"/>
</dbReference>
<feature type="active site" description="Tele-phosphohistidine intermediate" evidence="18">
    <location>
        <position position="190"/>
    </location>
</feature>
<dbReference type="AlphaFoldDB" id="A0A398CRD2"/>
<proteinExistence type="inferred from homology"/>
<evidence type="ECO:0000256" key="12">
    <source>
        <dbReference type="ARBA" id="ARBA00022683"/>
    </source>
</evidence>
<evidence type="ECO:0000259" key="22">
    <source>
        <dbReference type="Pfam" id="PF02896"/>
    </source>
</evidence>
<feature type="binding site" evidence="20">
    <location>
        <position position="456"/>
    </location>
    <ligand>
        <name>Mg(2+)</name>
        <dbReference type="ChEBI" id="CHEBI:18420"/>
    </ligand>
</feature>
<evidence type="ECO:0000256" key="10">
    <source>
        <dbReference type="ARBA" id="ARBA00022597"/>
    </source>
</evidence>
<keyword evidence="14 17" id="KW-0418">Kinase</keyword>
<keyword evidence="25" id="KW-1185">Reference proteome</keyword>
<dbReference type="Pfam" id="PF02896">
    <property type="entry name" value="PEP-utilizers_C"/>
    <property type="match status" value="1"/>
</dbReference>
<comment type="caution">
    <text evidence="24">The sequence shown here is derived from an EMBL/GenBank/DDBJ whole genome shotgun (WGS) entry which is preliminary data.</text>
</comment>
<comment type="catalytic activity">
    <reaction evidence="1 17">
        <text>L-histidyl-[protein] + phosphoenolpyruvate = N(pros)-phospho-L-histidyl-[protein] + pyruvate</text>
        <dbReference type="Rhea" id="RHEA:23880"/>
        <dbReference type="Rhea" id="RHEA-COMP:9745"/>
        <dbReference type="Rhea" id="RHEA-COMP:9746"/>
        <dbReference type="ChEBI" id="CHEBI:15361"/>
        <dbReference type="ChEBI" id="CHEBI:29979"/>
        <dbReference type="ChEBI" id="CHEBI:58702"/>
        <dbReference type="ChEBI" id="CHEBI:64837"/>
        <dbReference type="EC" id="2.7.3.9"/>
    </reaction>
</comment>
<dbReference type="InterPro" id="IPR036637">
    <property type="entry name" value="Phosphohistidine_dom_sf"/>
</dbReference>
<keyword evidence="10 17" id="KW-0762">Sugar transport</keyword>
<feature type="domain" description="PEP-utilising enzyme mobile" evidence="21">
    <location>
        <begin position="156"/>
        <end position="226"/>
    </location>
</feature>
<evidence type="ECO:0000256" key="8">
    <source>
        <dbReference type="ARBA" id="ARBA00022448"/>
    </source>
</evidence>
<feature type="binding site" evidence="20">
    <location>
        <position position="432"/>
    </location>
    <ligand>
        <name>Mg(2+)</name>
        <dbReference type="ChEBI" id="CHEBI:18420"/>
    </ligand>
</feature>
<feature type="binding site" evidence="19">
    <location>
        <position position="466"/>
    </location>
    <ligand>
        <name>phosphoenolpyruvate</name>
        <dbReference type="ChEBI" id="CHEBI:58702"/>
    </ligand>
</feature>
<dbReference type="GO" id="GO:0005737">
    <property type="term" value="C:cytoplasm"/>
    <property type="evidence" value="ECO:0007669"/>
    <property type="project" value="UniProtKB-SubCell"/>
</dbReference>
<evidence type="ECO:0000256" key="14">
    <source>
        <dbReference type="ARBA" id="ARBA00022777"/>
    </source>
</evidence>
<feature type="domain" description="PEP-utilising enzyme C-terminal" evidence="22">
    <location>
        <begin position="254"/>
        <end position="539"/>
    </location>
</feature>
<evidence type="ECO:0000259" key="23">
    <source>
        <dbReference type="Pfam" id="PF05524"/>
    </source>
</evidence>
<keyword evidence="15 17" id="KW-0460">Magnesium</keyword>
<dbReference type="EMBL" id="QXIS01000030">
    <property type="protein sequence ID" value="RIE05966.1"/>
    <property type="molecule type" value="Genomic_DNA"/>
</dbReference>
<keyword evidence="24" id="KW-0670">Pyruvate</keyword>
<dbReference type="Pfam" id="PF05524">
    <property type="entry name" value="PEP-utilisers_N"/>
    <property type="match status" value="1"/>
</dbReference>
<evidence type="ECO:0000256" key="11">
    <source>
        <dbReference type="ARBA" id="ARBA00022679"/>
    </source>
</evidence>
<evidence type="ECO:0000256" key="16">
    <source>
        <dbReference type="ARBA" id="ARBA00033235"/>
    </source>
</evidence>
<dbReference type="GO" id="GO:0008965">
    <property type="term" value="F:phosphoenolpyruvate-protein phosphotransferase activity"/>
    <property type="evidence" value="ECO:0007669"/>
    <property type="project" value="UniProtKB-EC"/>
</dbReference>
<keyword evidence="9 17" id="KW-0963">Cytoplasm</keyword>
<dbReference type="Pfam" id="PF00391">
    <property type="entry name" value="PEP-utilizers"/>
    <property type="match status" value="1"/>
</dbReference>
<dbReference type="SUPFAM" id="SSF51621">
    <property type="entry name" value="Phosphoenolpyruvate/pyruvate domain"/>
    <property type="match status" value="1"/>
</dbReference>
<dbReference type="InterPro" id="IPR008731">
    <property type="entry name" value="PTS_EIN"/>
</dbReference>
<gene>
    <name evidence="24" type="primary">ptsP</name>
    <name evidence="24" type="ORF">SMC7_04915</name>
</gene>
<dbReference type="RefSeq" id="WP_119089228.1">
    <property type="nucleotide sequence ID" value="NZ_QXIS01000030.1"/>
</dbReference>
<keyword evidence="13 17" id="KW-0479">Metal-binding</keyword>
<sequence length="541" mass="58817">MSTLKGIAASAGIAIGRVYIYRPDDVILDLESHDSVSVEEKLKAISLATESVHHQVKALHAHMEEQGKSKEAEIFSAYEMFLDDPTLQEAMERYVREGYSAAAAVHRAYEDSVQLMDNLADAYFRERAKDIRDVGDRVVRALLGMPKADLRALPYPAIVVARDLAPADTASVDRENVLGFVTEQGSTTSHTAILAQALGLPAVVGLGTALADVDEHARLGVDGAAGTVVLDPTPEERATLEEGARALAAEQELLTQYKDKEAVLGNGKRIEVSADIGGPGDVATALRFGADGVGLYRTEFLFLDRDSPPTEEEQVEAYRSVLTAFGSRPVIIRTLDIGGDKQIPYLHLPAEANPFLGVRATRLGLRRPTLFKTQLRAILRASTAGTTRIMYPMIAVAEEIEQANLLLQSVRKELDAEDIPYDHDLEVGVMVEIPSAALDAERLADRVDFFSIGTNDLTQYTFAADRTNRDLNYLYQPLHPAVLFLIRMTIEAAHSHGKWAGICGELAGAPQAIPVLIAMGIDQLSMSSAKIPRAKQIILSL</sequence>
<dbReference type="OrthoDB" id="9765468at2"/>
<dbReference type="InterPro" id="IPR008279">
    <property type="entry name" value="PEP-util_enz_mobile_dom"/>
</dbReference>
<comment type="function">
    <text evidence="3 17">General (non sugar-specific) component of the phosphoenolpyruvate-dependent sugar phosphotransferase system (sugar PTS). This major carbohydrate active-transport system catalyzes the phosphorylation of incoming sugar substrates concomitantly with their translocation across the cell membrane. Enzyme I transfers the phosphoryl group from phosphoenolpyruvate (PEP) to the phosphoryl carrier protein (HPr).</text>
</comment>
<evidence type="ECO:0000256" key="5">
    <source>
        <dbReference type="ARBA" id="ARBA00007837"/>
    </source>
</evidence>
<protein>
    <recommendedName>
        <fullName evidence="7 17">Phosphoenolpyruvate-protein phosphotransferase</fullName>
        <ecNumber evidence="6 17">2.7.3.9</ecNumber>
    </recommendedName>
    <alternativeName>
        <fullName evidence="16 17">Phosphotransferase system, enzyme I</fullName>
    </alternativeName>
</protein>
<dbReference type="InterPro" id="IPR015813">
    <property type="entry name" value="Pyrv/PenolPyrv_kinase-like_dom"/>
</dbReference>
<dbReference type="InterPro" id="IPR050499">
    <property type="entry name" value="PEP-utilizing_PTS_enzyme"/>
</dbReference>
<feature type="binding site" evidence="19">
    <location>
        <begin position="455"/>
        <end position="456"/>
    </location>
    <ligand>
        <name>phosphoenolpyruvate</name>
        <dbReference type="ChEBI" id="CHEBI:58702"/>
    </ligand>
</feature>